<dbReference type="AlphaFoldDB" id="A0A0N0MCS9"/>
<sequence length="462" mass="50732">MDDGADVSRTDRIIARIARAIEAGQLQPGRRMPSLRAAALEYAVSKNTMVEVYDRLVALGRLEARPGSGFYVRAAGRNAIEAPPAHMMEAIDIVSLLREQLRQTHPVRVGDGRPPASWTEDSELGRHLRLKTGKGERPIEHGYGDPLGYGPLRSQIGLMLAERSIHVSPEQVLLTFGINHGLDLIIRHLLQPGDTVLVDSPGYYPLFGKLKLARVEIVGVKRLADGPDLDHLSLQIARHAPKAFFTQSAAHNPTGGSMSLPVAHRLLQIAAKHDLTIVEDDVFADALPASLPRLAALDQLERVIYLGTFSKTLSASLRVGYVAASPSICRSLTDMKMLTVVNSSGYLERMVSELIASGQYRHHLKRLRERIERATARTLQNLDRLGLPVFAAPTGGYYLWADFEPGLDDLELARLASEQGIFIAPGTVFFPDRQQTRPGMRVNIAYGDDTRLIAFLQSTLAG</sequence>
<dbReference type="SUPFAM" id="SSF53383">
    <property type="entry name" value="PLP-dependent transferases"/>
    <property type="match status" value="1"/>
</dbReference>
<dbReference type="PROSITE" id="PS50949">
    <property type="entry name" value="HTH_GNTR"/>
    <property type="match status" value="1"/>
</dbReference>
<dbReference type="EMBL" id="LGSZ01000028">
    <property type="protein sequence ID" value="KPH81553.1"/>
    <property type="molecule type" value="Genomic_DNA"/>
</dbReference>
<dbReference type="RefSeq" id="WP_054208385.1">
    <property type="nucleotide sequence ID" value="NZ_LGSZ01000028.1"/>
</dbReference>
<dbReference type="Pfam" id="PF00155">
    <property type="entry name" value="Aminotran_1_2"/>
    <property type="match status" value="1"/>
</dbReference>
<dbReference type="InterPro" id="IPR036390">
    <property type="entry name" value="WH_DNA-bd_sf"/>
</dbReference>
<evidence type="ECO:0000256" key="2">
    <source>
        <dbReference type="ARBA" id="ARBA00022898"/>
    </source>
</evidence>
<gene>
    <name evidence="7" type="ORF">AE618_07315</name>
</gene>
<keyword evidence="3" id="KW-0805">Transcription regulation</keyword>
<comment type="caution">
    <text evidence="7">The sequence shown here is derived from an EMBL/GenBank/DDBJ whole genome shotgun (WGS) entry which is preliminary data.</text>
</comment>
<evidence type="ECO:0000256" key="3">
    <source>
        <dbReference type="ARBA" id="ARBA00023015"/>
    </source>
</evidence>
<dbReference type="Gene3D" id="1.10.10.10">
    <property type="entry name" value="Winged helix-like DNA-binding domain superfamily/Winged helix DNA-binding domain"/>
    <property type="match status" value="1"/>
</dbReference>
<dbReference type="OrthoDB" id="9802328at2"/>
<dbReference type="Pfam" id="PF00392">
    <property type="entry name" value="GntR"/>
    <property type="match status" value="1"/>
</dbReference>
<evidence type="ECO:0000259" key="6">
    <source>
        <dbReference type="PROSITE" id="PS50949"/>
    </source>
</evidence>
<keyword evidence="5" id="KW-0804">Transcription</keyword>
<organism evidence="7 8">
    <name type="scientific">Bosea vaviloviae</name>
    <dbReference type="NCBI Taxonomy" id="1526658"/>
    <lineage>
        <taxon>Bacteria</taxon>
        <taxon>Pseudomonadati</taxon>
        <taxon>Pseudomonadota</taxon>
        <taxon>Alphaproteobacteria</taxon>
        <taxon>Hyphomicrobiales</taxon>
        <taxon>Boseaceae</taxon>
        <taxon>Bosea</taxon>
    </lineage>
</organism>
<dbReference type="GO" id="GO:0003677">
    <property type="term" value="F:DNA binding"/>
    <property type="evidence" value="ECO:0007669"/>
    <property type="project" value="UniProtKB-KW"/>
</dbReference>
<accession>A0A0N0MCS9</accession>
<dbReference type="PANTHER" id="PTHR46577:SF2">
    <property type="entry name" value="TRANSCRIPTIONAL REGULATORY PROTEIN"/>
    <property type="match status" value="1"/>
</dbReference>
<protein>
    <submittedName>
        <fullName evidence="7">GntR family transcriptional regulator</fullName>
    </submittedName>
</protein>
<name>A0A0N0MCS9_9HYPH</name>
<dbReference type="SMART" id="SM00345">
    <property type="entry name" value="HTH_GNTR"/>
    <property type="match status" value="1"/>
</dbReference>
<keyword evidence="8" id="KW-1185">Reference proteome</keyword>
<dbReference type="InterPro" id="IPR000524">
    <property type="entry name" value="Tscrpt_reg_HTH_GntR"/>
</dbReference>
<reference evidence="7 8" key="1">
    <citation type="submission" date="2015-07" db="EMBL/GenBank/DDBJ databases">
        <title>Whole genome sequencing of Bosea vaviloviae isolated from cave pool.</title>
        <authorList>
            <person name="Tan N.E.H."/>
            <person name="Lee Y.P."/>
            <person name="Gan H.M."/>
            <person name="Barton H."/>
            <person name="Savka M.A."/>
        </authorList>
    </citation>
    <scope>NUCLEOTIDE SEQUENCE [LARGE SCALE GENOMIC DNA]</scope>
    <source>
        <strain evidence="7 8">SD260</strain>
    </source>
</reference>
<keyword evidence="2" id="KW-0663">Pyridoxal phosphate</keyword>
<dbReference type="CDD" id="cd00609">
    <property type="entry name" value="AAT_like"/>
    <property type="match status" value="1"/>
</dbReference>
<evidence type="ECO:0000313" key="8">
    <source>
        <dbReference type="Proteomes" id="UP000037822"/>
    </source>
</evidence>
<dbReference type="PANTHER" id="PTHR46577">
    <property type="entry name" value="HTH-TYPE TRANSCRIPTIONAL REGULATORY PROTEIN GABR"/>
    <property type="match status" value="1"/>
</dbReference>
<feature type="domain" description="HTH gntR-type" evidence="6">
    <location>
        <begin position="7"/>
        <end position="75"/>
    </location>
</feature>
<dbReference type="CDD" id="cd07377">
    <property type="entry name" value="WHTH_GntR"/>
    <property type="match status" value="1"/>
</dbReference>
<dbReference type="SUPFAM" id="SSF46785">
    <property type="entry name" value="Winged helix' DNA-binding domain"/>
    <property type="match status" value="1"/>
</dbReference>
<dbReference type="InterPro" id="IPR036388">
    <property type="entry name" value="WH-like_DNA-bd_sf"/>
</dbReference>
<dbReference type="InterPro" id="IPR015424">
    <property type="entry name" value="PyrdxlP-dep_Trfase"/>
</dbReference>
<dbReference type="InterPro" id="IPR051446">
    <property type="entry name" value="HTH_trans_reg/aminotransferase"/>
</dbReference>
<evidence type="ECO:0000313" key="7">
    <source>
        <dbReference type="EMBL" id="KPH81553.1"/>
    </source>
</evidence>
<evidence type="ECO:0000256" key="4">
    <source>
        <dbReference type="ARBA" id="ARBA00023125"/>
    </source>
</evidence>
<dbReference type="GO" id="GO:0003700">
    <property type="term" value="F:DNA-binding transcription factor activity"/>
    <property type="evidence" value="ECO:0007669"/>
    <property type="project" value="InterPro"/>
</dbReference>
<comment type="similarity">
    <text evidence="1">In the C-terminal section; belongs to the class-I pyridoxal-phosphate-dependent aminotransferase family.</text>
</comment>
<dbReference type="GO" id="GO:0030170">
    <property type="term" value="F:pyridoxal phosphate binding"/>
    <property type="evidence" value="ECO:0007669"/>
    <property type="project" value="InterPro"/>
</dbReference>
<dbReference type="InterPro" id="IPR015421">
    <property type="entry name" value="PyrdxlP-dep_Trfase_major"/>
</dbReference>
<evidence type="ECO:0000256" key="1">
    <source>
        <dbReference type="ARBA" id="ARBA00005384"/>
    </source>
</evidence>
<dbReference type="InterPro" id="IPR004839">
    <property type="entry name" value="Aminotransferase_I/II_large"/>
</dbReference>
<dbReference type="Proteomes" id="UP000037822">
    <property type="component" value="Unassembled WGS sequence"/>
</dbReference>
<dbReference type="Gene3D" id="3.40.640.10">
    <property type="entry name" value="Type I PLP-dependent aspartate aminotransferase-like (Major domain)"/>
    <property type="match status" value="1"/>
</dbReference>
<proteinExistence type="inferred from homology"/>
<keyword evidence="4" id="KW-0238">DNA-binding</keyword>
<dbReference type="PATRIC" id="fig|1526658.3.peg.2134"/>
<evidence type="ECO:0000256" key="5">
    <source>
        <dbReference type="ARBA" id="ARBA00023163"/>
    </source>
</evidence>